<feature type="compositionally biased region" description="Basic and acidic residues" evidence="8">
    <location>
        <begin position="956"/>
        <end position="980"/>
    </location>
</feature>
<dbReference type="InterPro" id="IPR010920">
    <property type="entry name" value="LSM_dom_sf"/>
</dbReference>
<dbReference type="PROSITE" id="PS51536">
    <property type="entry name" value="TFG"/>
    <property type="match status" value="1"/>
</dbReference>
<evidence type="ECO:0000313" key="14">
    <source>
        <dbReference type="Proteomes" id="UP000799421"/>
    </source>
</evidence>
<evidence type="ECO:0000256" key="2">
    <source>
        <dbReference type="ARBA" id="ARBA00022448"/>
    </source>
</evidence>
<evidence type="ECO:0000256" key="8">
    <source>
        <dbReference type="SAM" id="MobiDB-lite"/>
    </source>
</evidence>
<dbReference type="InterPro" id="IPR025761">
    <property type="entry name" value="FFD_box"/>
</dbReference>
<feature type="region of interest" description="Disordered" evidence="8">
    <location>
        <begin position="606"/>
        <end position="669"/>
    </location>
</feature>
<evidence type="ECO:0000256" key="9">
    <source>
        <dbReference type="SAM" id="Phobius"/>
    </source>
</evidence>
<feature type="transmembrane region" description="Helical" evidence="9">
    <location>
        <begin position="394"/>
        <end position="415"/>
    </location>
</feature>
<dbReference type="AlphaFoldDB" id="A0A6A7C175"/>
<evidence type="ECO:0000256" key="1">
    <source>
        <dbReference type="ARBA" id="ARBA00004141"/>
    </source>
</evidence>
<feature type="transmembrane region" description="Helical" evidence="9">
    <location>
        <begin position="111"/>
        <end position="134"/>
    </location>
</feature>
<evidence type="ECO:0000256" key="7">
    <source>
        <dbReference type="PROSITE-ProRule" id="PRU00869"/>
    </source>
</evidence>
<feature type="short sequence motif" description="TFG box" evidence="7">
    <location>
        <begin position="968"/>
        <end position="988"/>
    </location>
</feature>
<feature type="domain" description="FFD box profile" evidence="11">
    <location>
        <begin position="941"/>
        <end position="957"/>
    </location>
</feature>
<evidence type="ECO:0000259" key="12">
    <source>
        <dbReference type="PROSITE" id="PS51536"/>
    </source>
</evidence>
<sequence>MAELEKSSKDADADAQLAAMGYVATLPRRLSTLSILGLSFAIMAVPYGLSTTMFITLTDGQAVTIFWGWVLVSLISLSISASLAEICAVFPTAGGVYYWSAMMATPKWARIASWLTGWLNLVGNWTVTLSINFGGAQLLLSAVSLWKEDWTANAWQTVLCFWVIMLVCFLVNAYGSKYLDFINKLCIYWTAASVVIILVVLLSMARGGRRSGAFVFGHYDASASGWPVGWTFFVGLLQPAYVLTGYGLVAAMCEEVQHPAREVPKAMVMSVAAAGVMGVIYLLPVLFVLPEVRDLLAVASGQPIGLIFKHATGSAGGGFGLLFLVLGIMIFAGIGALTAASRCTFAFARDGAVPGSRWLGQTHPKLGVPMWGLVLSTVVDALLGLIYFGSTAAFNSFTGVATICLNCGYALPILVSVLRKRKLVSQSIFSLGKFGYLINIICLCWTVMAIVLFCMPISLPVEAGSMNYASVVFAGFAIISLAWYLIRGRMVFKGPPVLIINLRFSSAGTDPLLTSSLARSQHPPHQCTMSEYIGTLISLISKSDIRYTGKLHEINSEDHTVALEGVRSHGTEGRCPEREVAPSDLVFEYIIFRGSDVKELSVVPTPSKENAIPDDPAIMGSIRPQPIRPNQPRNQSPPAAVPPPYQAHQPPRLRGPSGPHGFPGATASPGPMTGYGLGWGGPMGGAAAAYGLPVGFGPAPTHPAFQQMPIGPPQRQPIPEQSTRTPAQDMAGRPPSSQPAVTQASPLAQQLPVATSTPAKAPATSAPSLPIETEPITAGPSTAPTKKPTVQRAHPSLVAVPLAVPRTLAAKSPQPPTTHPTVASPPIEQTAGPAKAEDSTATARAAVAAAMARLGHPEPEADAVTQGMAQLQVEGGSAERGRGDGGRGRGRARRGGRGGIEVPKEDYDFEGANAKFNKEDLVKEAIAGGDAAVVEAPKSEQAYNRKTSFFDNISSDLRDRYEGDGHVEGRVTRREERSRNMETFGQGSVDGAFGRGYRGRGRGPRGGYRGRGPRRGRGAAVEG</sequence>
<feature type="transmembrane region" description="Helical" evidence="9">
    <location>
        <begin position="186"/>
        <end position="208"/>
    </location>
</feature>
<dbReference type="Proteomes" id="UP000799421">
    <property type="component" value="Unassembled WGS sequence"/>
</dbReference>
<dbReference type="SUPFAM" id="SSF50182">
    <property type="entry name" value="Sm-like ribonucleoproteins"/>
    <property type="match status" value="1"/>
</dbReference>
<dbReference type="OrthoDB" id="3900342at2759"/>
<feature type="region of interest" description="Disordered" evidence="8">
    <location>
        <begin position="956"/>
        <end position="1023"/>
    </location>
</feature>
<keyword evidence="5 9" id="KW-0472">Membrane</keyword>
<dbReference type="CDD" id="cd01736">
    <property type="entry name" value="LSm14_N"/>
    <property type="match status" value="1"/>
</dbReference>
<dbReference type="GO" id="GO:0022857">
    <property type="term" value="F:transmembrane transporter activity"/>
    <property type="evidence" value="ECO:0007669"/>
    <property type="project" value="InterPro"/>
</dbReference>
<evidence type="ECO:0000256" key="4">
    <source>
        <dbReference type="ARBA" id="ARBA00022989"/>
    </source>
</evidence>
<dbReference type="PROSITE" id="PS51513">
    <property type="entry name" value="FFD"/>
    <property type="match status" value="1"/>
</dbReference>
<dbReference type="PANTHER" id="PTHR45649">
    <property type="entry name" value="AMINO-ACID PERMEASE BAT1"/>
    <property type="match status" value="1"/>
</dbReference>
<protein>
    <submittedName>
        <fullName evidence="13">Uncharacterized protein</fullName>
    </submittedName>
</protein>
<gene>
    <name evidence="13" type="ORF">K470DRAFT_270063</name>
</gene>
<evidence type="ECO:0000313" key="13">
    <source>
        <dbReference type="EMBL" id="KAF2861214.1"/>
    </source>
</evidence>
<dbReference type="EMBL" id="MU005974">
    <property type="protein sequence ID" value="KAF2861214.1"/>
    <property type="molecule type" value="Genomic_DNA"/>
</dbReference>
<feature type="region of interest" description="Disordered" evidence="8">
    <location>
        <begin position="700"/>
        <end position="904"/>
    </location>
</feature>
<feature type="transmembrane region" description="Helical" evidence="9">
    <location>
        <begin position="319"/>
        <end position="340"/>
    </location>
</feature>
<organism evidence="13 14">
    <name type="scientific">Piedraia hortae CBS 480.64</name>
    <dbReference type="NCBI Taxonomy" id="1314780"/>
    <lineage>
        <taxon>Eukaryota</taxon>
        <taxon>Fungi</taxon>
        <taxon>Dikarya</taxon>
        <taxon>Ascomycota</taxon>
        <taxon>Pezizomycotina</taxon>
        <taxon>Dothideomycetes</taxon>
        <taxon>Dothideomycetidae</taxon>
        <taxon>Capnodiales</taxon>
        <taxon>Piedraiaceae</taxon>
        <taxon>Piedraia</taxon>
    </lineage>
</organism>
<keyword evidence="4 9" id="KW-1133">Transmembrane helix</keyword>
<feature type="transmembrane region" description="Helical" evidence="9">
    <location>
        <begin position="465"/>
        <end position="486"/>
    </location>
</feature>
<dbReference type="SMART" id="SM01199">
    <property type="entry name" value="FDF"/>
    <property type="match status" value="1"/>
</dbReference>
<feature type="compositionally biased region" description="Low complexity" evidence="8">
    <location>
        <begin position="621"/>
        <end position="638"/>
    </location>
</feature>
<dbReference type="InterPro" id="IPR025768">
    <property type="entry name" value="TFG_box"/>
</dbReference>
<dbReference type="SMART" id="SM01271">
    <property type="entry name" value="LSM14"/>
    <property type="match status" value="1"/>
</dbReference>
<feature type="short sequence motif" description="FFD box" evidence="6">
    <location>
        <begin position="941"/>
        <end position="957"/>
    </location>
</feature>
<evidence type="ECO:0000256" key="5">
    <source>
        <dbReference type="ARBA" id="ARBA00023136"/>
    </source>
</evidence>
<dbReference type="PANTHER" id="PTHR45649:SF3">
    <property type="entry name" value="POLYAMINE TRANSPORTER TPO5"/>
    <property type="match status" value="1"/>
</dbReference>
<feature type="transmembrane region" description="Helical" evidence="9">
    <location>
        <begin position="366"/>
        <end position="388"/>
    </location>
</feature>
<reference evidence="13" key="1">
    <citation type="journal article" date="2020" name="Stud. Mycol.">
        <title>101 Dothideomycetes genomes: a test case for predicting lifestyles and emergence of pathogens.</title>
        <authorList>
            <person name="Haridas S."/>
            <person name="Albert R."/>
            <person name="Binder M."/>
            <person name="Bloem J."/>
            <person name="Labutti K."/>
            <person name="Salamov A."/>
            <person name="Andreopoulos B."/>
            <person name="Baker S."/>
            <person name="Barry K."/>
            <person name="Bills G."/>
            <person name="Bluhm B."/>
            <person name="Cannon C."/>
            <person name="Castanera R."/>
            <person name="Culley D."/>
            <person name="Daum C."/>
            <person name="Ezra D."/>
            <person name="Gonzalez J."/>
            <person name="Henrissat B."/>
            <person name="Kuo A."/>
            <person name="Liang C."/>
            <person name="Lipzen A."/>
            <person name="Lutzoni F."/>
            <person name="Magnuson J."/>
            <person name="Mondo S."/>
            <person name="Nolan M."/>
            <person name="Ohm R."/>
            <person name="Pangilinan J."/>
            <person name="Park H.-J."/>
            <person name="Ramirez L."/>
            <person name="Alfaro M."/>
            <person name="Sun H."/>
            <person name="Tritt A."/>
            <person name="Yoshinaga Y."/>
            <person name="Zwiers L.-H."/>
            <person name="Turgeon B."/>
            <person name="Goodwin S."/>
            <person name="Spatafora J."/>
            <person name="Crous P."/>
            <person name="Grigoriev I."/>
        </authorList>
    </citation>
    <scope>NUCLEOTIDE SEQUENCE</scope>
    <source>
        <strain evidence="13">CBS 480.64</strain>
    </source>
</reference>
<dbReference type="GO" id="GO:0016020">
    <property type="term" value="C:membrane"/>
    <property type="evidence" value="ECO:0007669"/>
    <property type="project" value="UniProtKB-SubCell"/>
</dbReference>
<feature type="transmembrane region" description="Helical" evidence="9">
    <location>
        <begin position="266"/>
        <end position="289"/>
    </location>
</feature>
<feature type="compositionally biased region" description="Basic and acidic residues" evidence="8">
    <location>
        <begin position="877"/>
        <end position="887"/>
    </location>
</feature>
<feature type="domain" description="TFG box profile" evidence="12">
    <location>
        <begin position="968"/>
        <end position="988"/>
    </location>
</feature>
<accession>A0A6A7C175</accession>
<dbReference type="Pfam" id="PF13520">
    <property type="entry name" value="AA_permease_2"/>
    <property type="match status" value="1"/>
</dbReference>
<feature type="compositionally biased region" description="Polar residues" evidence="8">
    <location>
        <begin position="738"/>
        <end position="748"/>
    </location>
</feature>
<dbReference type="InterPro" id="IPR002293">
    <property type="entry name" value="AA/rel_permease1"/>
</dbReference>
<feature type="transmembrane region" description="Helical" evidence="9">
    <location>
        <begin position="228"/>
        <end position="254"/>
    </location>
</feature>
<feature type="transmembrane region" description="Helical" evidence="9">
    <location>
        <begin position="154"/>
        <end position="174"/>
    </location>
</feature>
<evidence type="ECO:0000256" key="6">
    <source>
        <dbReference type="PROSITE-ProRule" id="PRU00846"/>
    </source>
</evidence>
<dbReference type="PROSITE" id="PS51512">
    <property type="entry name" value="DFDF"/>
    <property type="match status" value="1"/>
</dbReference>
<feature type="transmembrane region" description="Helical" evidence="9">
    <location>
        <begin position="436"/>
        <end position="459"/>
    </location>
</feature>
<dbReference type="Pfam" id="PF12701">
    <property type="entry name" value="LSM14"/>
    <property type="match status" value="1"/>
</dbReference>
<name>A0A6A7C175_9PEZI</name>
<comment type="subcellular location">
    <subcellularLocation>
        <location evidence="1">Membrane</location>
        <topology evidence="1">Multi-pass membrane protein</topology>
    </subcellularLocation>
</comment>
<keyword evidence="2" id="KW-0813">Transport</keyword>
<evidence type="ECO:0000256" key="3">
    <source>
        <dbReference type="ARBA" id="ARBA00022692"/>
    </source>
</evidence>
<dbReference type="InterPro" id="IPR019050">
    <property type="entry name" value="FDF_dom"/>
</dbReference>
<feature type="transmembrane region" description="Helical" evidence="9">
    <location>
        <begin position="69"/>
        <end position="99"/>
    </location>
</feature>
<evidence type="ECO:0000259" key="10">
    <source>
        <dbReference type="PROSITE" id="PS51512"/>
    </source>
</evidence>
<dbReference type="Gene3D" id="2.30.30.100">
    <property type="match status" value="1"/>
</dbReference>
<feature type="compositionally biased region" description="Low complexity" evidence="8">
    <location>
        <begin position="754"/>
        <end position="768"/>
    </location>
</feature>
<dbReference type="Gene3D" id="1.20.1740.10">
    <property type="entry name" value="Amino acid/polyamine transporter I"/>
    <property type="match status" value="1"/>
</dbReference>
<keyword evidence="14" id="KW-1185">Reference proteome</keyword>
<feature type="domain" description="DFDF" evidence="10">
    <location>
        <begin position="895"/>
        <end position="931"/>
    </location>
</feature>
<proteinExistence type="predicted"/>
<dbReference type="Pfam" id="PF09532">
    <property type="entry name" value="FDF"/>
    <property type="match status" value="1"/>
</dbReference>
<dbReference type="InterPro" id="IPR025762">
    <property type="entry name" value="DFDF"/>
</dbReference>
<feature type="compositionally biased region" description="Low complexity" evidence="8">
    <location>
        <begin position="839"/>
        <end position="852"/>
    </location>
</feature>
<dbReference type="InterPro" id="IPR025609">
    <property type="entry name" value="Lsm14-like_N"/>
</dbReference>
<keyword evidence="3 9" id="KW-0812">Transmembrane</keyword>
<evidence type="ECO:0000259" key="11">
    <source>
        <dbReference type="PROSITE" id="PS51513"/>
    </source>
</evidence>
<feature type="transmembrane region" description="Helical" evidence="9">
    <location>
        <begin position="30"/>
        <end position="49"/>
    </location>
</feature>